<reference evidence="1 2" key="1">
    <citation type="submission" date="2008-02" db="EMBL/GenBank/DDBJ databases">
        <title>Complete sequence of Shewanella woodyi ATCC 51908.</title>
        <authorList>
            <consortium name="US DOE Joint Genome Institute"/>
            <person name="Copeland A."/>
            <person name="Lucas S."/>
            <person name="Lapidus A."/>
            <person name="Glavina del Rio T."/>
            <person name="Dalin E."/>
            <person name="Tice H."/>
            <person name="Bruce D."/>
            <person name="Goodwin L."/>
            <person name="Pitluck S."/>
            <person name="Sims D."/>
            <person name="Brettin T."/>
            <person name="Detter J.C."/>
            <person name="Han C."/>
            <person name="Kuske C.R."/>
            <person name="Schmutz J."/>
            <person name="Larimer F."/>
            <person name="Land M."/>
            <person name="Hauser L."/>
            <person name="Kyrpides N."/>
            <person name="Lykidis A."/>
            <person name="Zhao J.-S."/>
            <person name="Richardson P."/>
        </authorList>
    </citation>
    <scope>NUCLEOTIDE SEQUENCE [LARGE SCALE GENOMIC DNA]</scope>
    <source>
        <strain evidence="2">ATCC 51908 / MS32</strain>
    </source>
</reference>
<dbReference type="KEGG" id="swd:Swoo_0581"/>
<gene>
    <name evidence="1" type="ordered locus">Swoo_0581</name>
</gene>
<organism evidence="1 2">
    <name type="scientific">Shewanella woodyi (strain ATCC 51908 / MS32)</name>
    <dbReference type="NCBI Taxonomy" id="392500"/>
    <lineage>
        <taxon>Bacteria</taxon>
        <taxon>Pseudomonadati</taxon>
        <taxon>Pseudomonadota</taxon>
        <taxon>Gammaproteobacteria</taxon>
        <taxon>Alteromonadales</taxon>
        <taxon>Shewanellaceae</taxon>
        <taxon>Shewanella</taxon>
    </lineage>
</organism>
<name>B1KR60_SHEWM</name>
<dbReference type="HOGENOM" id="CLU_2289762_0_0_6"/>
<proteinExistence type="predicted"/>
<evidence type="ECO:0000313" key="1">
    <source>
        <dbReference type="EMBL" id="ACA84877.1"/>
    </source>
</evidence>
<accession>B1KR60</accession>
<dbReference type="Proteomes" id="UP000002168">
    <property type="component" value="Chromosome"/>
</dbReference>
<protein>
    <submittedName>
        <fullName evidence="1">Uncharacterized protein</fullName>
    </submittedName>
</protein>
<dbReference type="AlphaFoldDB" id="B1KR60"/>
<sequence length="101" mass="11643">MTSSLCDKNYNLNNNMKKSKLPVGVDYIDGRYYVRLSESSQTYENCSFESPMLAFTYRRQKLNKVALESKKLKGHSTNSLNKLKKISLLSDEQIELILQSI</sequence>
<dbReference type="RefSeq" id="WP_012323225.1">
    <property type="nucleotide sequence ID" value="NC_010506.1"/>
</dbReference>
<dbReference type="STRING" id="392500.Swoo_0581"/>
<dbReference type="EMBL" id="CP000961">
    <property type="protein sequence ID" value="ACA84877.1"/>
    <property type="molecule type" value="Genomic_DNA"/>
</dbReference>
<keyword evidence="2" id="KW-1185">Reference proteome</keyword>
<evidence type="ECO:0000313" key="2">
    <source>
        <dbReference type="Proteomes" id="UP000002168"/>
    </source>
</evidence>